<feature type="binding site" evidence="2">
    <location>
        <position position="203"/>
    </location>
    <ligand>
        <name>Mg(2+)</name>
        <dbReference type="ChEBI" id="CHEBI:18420"/>
        <label>3</label>
    </ligand>
</feature>
<comment type="catalytic activity">
    <reaction evidence="2">
        <text>thiamine phosphate + ATP = thiamine diphosphate + ADP</text>
        <dbReference type="Rhea" id="RHEA:15913"/>
        <dbReference type="ChEBI" id="CHEBI:30616"/>
        <dbReference type="ChEBI" id="CHEBI:37575"/>
        <dbReference type="ChEBI" id="CHEBI:58937"/>
        <dbReference type="ChEBI" id="CHEBI:456216"/>
        <dbReference type="EC" id="2.7.4.16"/>
    </reaction>
</comment>
<dbReference type="GO" id="GO:0009229">
    <property type="term" value="P:thiamine diphosphate biosynthetic process"/>
    <property type="evidence" value="ECO:0007669"/>
    <property type="project" value="UniProtKB-UniRule"/>
</dbReference>
<organism evidence="4 5">
    <name type="scientific">Ectothiorhodosinus mongolicus</name>
    <dbReference type="NCBI Taxonomy" id="233100"/>
    <lineage>
        <taxon>Bacteria</taxon>
        <taxon>Pseudomonadati</taxon>
        <taxon>Pseudomonadota</taxon>
        <taxon>Gammaproteobacteria</taxon>
        <taxon>Chromatiales</taxon>
        <taxon>Ectothiorhodospiraceae</taxon>
        <taxon>Ectothiorhodosinus</taxon>
    </lineage>
</organism>
<evidence type="ECO:0000313" key="4">
    <source>
        <dbReference type="EMBL" id="SIT72733.1"/>
    </source>
</evidence>
<dbReference type="CDD" id="cd02194">
    <property type="entry name" value="ThiL"/>
    <property type="match status" value="1"/>
</dbReference>
<feature type="binding site" evidence="2">
    <location>
        <position position="26"/>
    </location>
    <ligand>
        <name>Mg(2+)</name>
        <dbReference type="ChEBI" id="CHEBI:18420"/>
        <label>4</label>
    </ligand>
</feature>
<dbReference type="SUPFAM" id="SSF55326">
    <property type="entry name" value="PurM N-terminal domain-like"/>
    <property type="match status" value="1"/>
</dbReference>
<keyword evidence="2" id="KW-0479">Metal-binding</keyword>
<dbReference type="GO" id="GO:0009030">
    <property type="term" value="F:thiamine-phosphate kinase activity"/>
    <property type="evidence" value="ECO:0007669"/>
    <property type="project" value="UniProtKB-UniRule"/>
</dbReference>
<reference evidence="4 5" key="1">
    <citation type="submission" date="2017-01" db="EMBL/GenBank/DDBJ databases">
        <authorList>
            <person name="Mah S.A."/>
            <person name="Swanson W.J."/>
            <person name="Moy G.W."/>
            <person name="Vacquier V.D."/>
        </authorList>
    </citation>
    <scope>NUCLEOTIDE SEQUENCE [LARGE SCALE GENOMIC DNA]</scope>
    <source>
        <strain evidence="4 5">M9</strain>
    </source>
</reference>
<dbReference type="HAMAP" id="MF_02128">
    <property type="entry name" value="TMP_kinase"/>
    <property type="match status" value="1"/>
</dbReference>
<keyword evidence="5" id="KW-1185">Reference proteome</keyword>
<dbReference type="AlphaFoldDB" id="A0A1R3W5A0"/>
<feature type="binding site" evidence="2">
    <location>
        <begin position="117"/>
        <end position="118"/>
    </location>
    <ligand>
        <name>ATP</name>
        <dbReference type="ChEBI" id="CHEBI:30616"/>
    </ligand>
</feature>
<feature type="binding site" evidence="2">
    <location>
        <position position="71"/>
    </location>
    <ligand>
        <name>Mg(2+)</name>
        <dbReference type="ChEBI" id="CHEBI:18420"/>
        <label>4</label>
    </ligand>
</feature>
<dbReference type="EMBL" id="FTPK01000003">
    <property type="protein sequence ID" value="SIT72733.1"/>
    <property type="molecule type" value="Genomic_DNA"/>
</dbReference>
<evidence type="ECO:0000256" key="2">
    <source>
        <dbReference type="HAMAP-Rule" id="MF_02128"/>
    </source>
</evidence>
<feature type="binding site" evidence="2">
    <location>
        <position position="26"/>
    </location>
    <ligand>
        <name>Mg(2+)</name>
        <dbReference type="ChEBI" id="CHEBI:18420"/>
        <label>3</label>
    </ligand>
</feature>
<sequence length="296" mass="30820">MHEFDLIKRYFQKPAAGSVKIGVGDDAAVLAVPPGYELVVTTDTMVSGVHFFADVSPATLGHKALAVNLSDLAAMGAQPAWFTLALTLPEAEPEWVDAFAQGLFLLADSSGITLVGGDTTQGPLSVTITAMGLVPQGQALTRGGAQTGDLVFFSGAIGDAAQALADLQKWGQTPTRLRARLECPTPRLALGQALRGLATACIDVSDGLVQDLGHILAASGRGAKINLSPFLSGDDYELLFTAPEHSLADVIAAAVASDCVVTPIGHIQAEAGLHLIDAQGREYQPEKPGFQHFSEP</sequence>
<feature type="binding site" evidence="2">
    <location>
        <position position="118"/>
    </location>
    <ligand>
        <name>Mg(2+)</name>
        <dbReference type="ChEBI" id="CHEBI:18420"/>
        <label>1</label>
    </ligand>
</feature>
<keyword evidence="2" id="KW-0067">ATP-binding</keyword>
<dbReference type="PIRSF" id="PIRSF005303">
    <property type="entry name" value="Thiam_monoph_kin"/>
    <property type="match status" value="1"/>
</dbReference>
<feature type="binding site" evidence="2">
    <location>
        <position position="42"/>
    </location>
    <ligand>
        <name>Mg(2+)</name>
        <dbReference type="ChEBI" id="CHEBI:18420"/>
        <label>1</label>
    </ligand>
</feature>
<dbReference type="OrthoDB" id="9802811at2"/>
<comment type="function">
    <text evidence="2">Catalyzes the ATP-dependent phosphorylation of thiamine-monophosphate (TMP) to form thiamine-pyrophosphate (TPP), the active form of vitamin B1.</text>
</comment>
<dbReference type="SUPFAM" id="SSF56042">
    <property type="entry name" value="PurM C-terminal domain-like"/>
    <property type="match status" value="1"/>
</dbReference>
<gene>
    <name evidence="2" type="primary">thiL</name>
    <name evidence="4" type="ORF">SAMN05216526_1721</name>
</gene>
<evidence type="ECO:0000259" key="3">
    <source>
        <dbReference type="Pfam" id="PF00586"/>
    </source>
</evidence>
<feature type="binding site" evidence="2">
    <location>
        <position position="234"/>
    </location>
    <ligand>
        <name>substrate</name>
    </ligand>
</feature>
<name>A0A1R3W5A0_9GAMM</name>
<keyword evidence="2" id="KW-0808">Transferase</keyword>
<feature type="binding site" evidence="2">
    <location>
        <position position="43"/>
    </location>
    <ligand>
        <name>Mg(2+)</name>
        <dbReference type="ChEBI" id="CHEBI:18420"/>
        <label>1</label>
    </ligand>
</feature>
<feature type="binding site" evidence="2">
    <location>
        <position position="43"/>
    </location>
    <ligand>
        <name>Mg(2+)</name>
        <dbReference type="ChEBI" id="CHEBI:18420"/>
        <label>2</label>
    </ligand>
</feature>
<dbReference type="PANTHER" id="PTHR30270:SF0">
    <property type="entry name" value="THIAMINE-MONOPHOSPHATE KINASE"/>
    <property type="match status" value="1"/>
</dbReference>
<dbReference type="Gene3D" id="3.90.650.10">
    <property type="entry name" value="PurM-like C-terminal domain"/>
    <property type="match status" value="1"/>
</dbReference>
<dbReference type="GO" id="GO:0000287">
    <property type="term" value="F:magnesium ion binding"/>
    <property type="evidence" value="ECO:0007669"/>
    <property type="project" value="UniProtKB-UniRule"/>
</dbReference>
<accession>A0A1R3W5A0</accession>
<feature type="binding site" evidence="2">
    <location>
        <position position="142"/>
    </location>
    <ligand>
        <name>ATP</name>
        <dbReference type="ChEBI" id="CHEBI:30616"/>
    </ligand>
</feature>
<dbReference type="GO" id="GO:0005524">
    <property type="term" value="F:ATP binding"/>
    <property type="evidence" value="ECO:0007669"/>
    <property type="project" value="UniProtKB-UniRule"/>
</dbReference>
<dbReference type="Proteomes" id="UP000223759">
    <property type="component" value="Unassembled WGS sequence"/>
</dbReference>
<dbReference type="NCBIfam" id="TIGR01379">
    <property type="entry name" value="thiL"/>
    <property type="match status" value="1"/>
</dbReference>
<feature type="binding site" evidence="2">
    <location>
        <position position="206"/>
    </location>
    <ligand>
        <name>Mg(2+)</name>
        <dbReference type="ChEBI" id="CHEBI:18420"/>
        <label>5</label>
    </ligand>
</feature>
<feature type="binding site" evidence="2">
    <location>
        <position position="290"/>
    </location>
    <ligand>
        <name>substrate</name>
    </ligand>
</feature>
<proteinExistence type="inferred from homology"/>
<comment type="miscellaneous">
    <text evidence="2">Reaction mechanism of ThiL seems to utilize a direct, inline transfer of the gamma-phosphate of ATP to TMP rather than a phosphorylated enzyme intermediate.</text>
</comment>
<dbReference type="InterPro" id="IPR016188">
    <property type="entry name" value="PurM-like_N"/>
</dbReference>
<protein>
    <recommendedName>
        <fullName evidence="2">Thiamine-monophosphate kinase</fullName>
        <shortName evidence="2">TMP kinase</shortName>
        <shortName evidence="2">Thiamine-phosphate kinase</shortName>
        <ecNumber evidence="2">2.7.4.16</ecNumber>
    </recommendedName>
</protein>
<feature type="binding site" evidence="2">
    <location>
        <position position="71"/>
    </location>
    <ligand>
        <name>Mg(2+)</name>
        <dbReference type="ChEBI" id="CHEBI:18420"/>
        <label>3</label>
    </ligand>
</feature>
<feature type="binding site" evidence="2">
    <location>
        <position position="41"/>
    </location>
    <ligand>
        <name>Mg(2+)</name>
        <dbReference type="ChEBI" id="CHEBI:18420"/>
        <label>4</label>
    </ligand>
</feature>
<keyword evidence="1 2" id="KW-0784">Thiamine biosynthesis</keyword>
<keyword evidence="2" id="KW-0460">Magnesium</keyword>
<evidence type="ECO:0000313" key="5">
    <source>
        <dbReference type="Proteomes" id="UP000223759"/>
    </source>
</evidence>
<dbReference type="EC" id="2.7.4.16" evidence="2"/>
<comment type="similarity">
    <text evidence="2">Belongs to the thiamine-monophosphate kinase family.</text>
</comment>
<feature type="binding site" evidence="2">
    <location>
        <position position="71"/>
    </location>
    <ligand>
        <name>Mg(2+)</name>
        <dbReference type="ChEBI" id="CHEBI:18420"/>
        <label>2</label>
    </ligand>
</feature>
<dbReference type="InterPro" id="IPR036921">
    <property type="entry name" value="PurM-like_N_sf"/>
</dbReference>
<keyword evidence="2 4" id="KW-0418">Kinase</keyword>
<dbReference type="PANTHER" id="PTHR30270">
    <property type="entry name" value="THIAMINE-MONOPHOSPHATE KINASE"/>
    <property type="match status" value="1"/>
</dbReference>
<dbReference type="RefSeq" id="WP_076756119.1">
    <property type="nucleotide sequence ID" value="NZ_CP023018.1"/>
</dbReference>
<dbReference type="STRING" id="233100.SAMN05216526_1721"/>
<feature type="binding site" evidence="2">
    <location>
        <position position="50"/>
    </location>
    <ligand>
        <name>substrate</name>
    </ligand>
</feature>
<evidence type="ECO:0000256" key="1">
    <source>
        <dbReference type="ARBA" id="ARBA00022977"/>
    </source>
</evidence>
<dbReference type="InterPro" id="IPR006283">
    <property type="entry name" value="ThiL-like"/>
</dbReference>
<dbReference type="InterPro" id="IPR036676">
    <property type="entry name" value="PurM-like_C_sf"/>
</dbReference>
<dbReference type="UniPathway" id="UPA00060">
    <property type="reaction ID" value="UER00142"/>
</dbReference>
<feature type="domain" description="PurM-like N-terminal" evidence="3">
    <location>
        <begin position="24"/>
        <end position="134"/>
    </location>
</feature>
<comment type="pathway">
    <text evidence="2">Cofactor biosynthesis; thiamine diphosphate biosynthesis; thiamine diphosphate from thiamine phosphate: step 1/1.</text>
</comment>
<feature type="binding site" evidence="2">
    <location>
        <position position="205"/>
    </location>
    <ligand>
        <name>ATP</name>
        <dbReference type="ChEBI" id="CHEBI:30616"/>
    </ligand>
</feature>
<dbReference type="Pfam" id="PF00586">
    <property type="entry name" value="AIRS"/>
    <property type="match status" value="1"/>
</dbReference>
<keyword evidence="2" id="KW-0547">Nucleotide-binding</keyword>
<dbReference type="Gene3D" id="3.30.1330.10">
    <property type="entry name" value="PurM-like, N-terminal domain"/>
    <property type="match status" value="1"/>
</dbReference>
<comment type="caution">
    <text evidence="2">Lacks conserved residue(s) required for the propagation of feature annotation.</text>
</comment>
<dbReference type="GO" id="GO:0009228">
    <property type="term" value="P:thiamine biosynthetic process"/>
    <property type="evidence" value="ECO:0007669"/>
    <property type="project" value="UniProtKB-KW"/>
</dbReference>